<comment type="caution">
    <text evidence="1">The sequence shown here is derived from an EMBL/GenBank/DDBJ whole genome shotgun (WGS) entry which is preliminary data.</text>
</comment>
<gene>
    <name evidence="1" type="ORF">Air01nite_59940</name>
</gene>
<protein>
    <submittedName>
        <fullName evidence="1">Uncharacterized protein</fullName>
    </submittedName>
</protein>
<dbReference type="EMBL" id="BONC01000056">
    <property type="protein sequence ID" value="GIF59899.1"/>
    <property type="molecule type" value="Genomic_DNA"/>
</dbReference>
<sequence length="366" mass="40210">MSSDAVIDALAAMELAPRRKRWASLSYCVIDAIWSTANRYDGVVVPLVQRVAERNGDPSPLVDTSKPLPPDPLPLLALLERYPTTEALRHDTNAQRTSTRNGILKADAVLRYADILVKHQVLDLAAATIMIENKQQWDEVDQALAAVPGDGQDGIRRGYLWMLCGSDWMIKPDRMILRWLARHGLDVTPAEARSVLESAAEALTERIGRRVTPRMVDRAIWKAESTRPTLGPVKTIMFDVADWPPIKNEATSLFAARHPQRRRVESLLAAAAAAIAEANWTIVANDIALDITIYSPAPRPPGDATNFLGGIADVLQGRPVSPNLDMTHLGGLRDVALFADDRQIQQIGYRVVQGTGPAYSVQVTIL</sequence>
<name>A0ABQ4CAU8_9ACTN</name>
<proteinExistence type="predicted"/>
<reference evidence="1 2" key="1">
    <citation type="submission" date="2021-01" db="EMBL/GenBank/DDBJ databases">
        <title>Whole genome shotgun sequence of Asanoa iriomotensis NBRC 100142.</title>
        <authorList>
            <person name="Komaki H."/>
            <person name="Tamura T."/>
        </authorList>
    </citation>
    <scope>NUCLEOTIDE SEQUENCE [LARGE SCALE GENOMIC DNA]</scope>
    <source>
        <strain evidence="1 2">NBRC 100142</strain>
    </source>
</reference>
<evidence type="ECO:0000313" key="1">
    <source>
        <dbReference type="EMBL" id="GIF59899.1"/>
    </source>
</evidence>
<dbReference type="Proteomes" id="UP000624325">
    <property type="component" value="Unassembled WGS sequence"/>
</dbReference>
<organism evidence="1 2">
    <name type="scientific">Asanoa iriomotensis</name>
    <dbReference type="NCBI Taxonomy" id="234613"/>
    <lineage>
        <taxon>Bacteria</taxon>
        <taxon>Bacillati</taxon>
        <taxon>Actinomycetota</taxon>
        <taxon>Actinomycetes</taxon>
        <taxon>Micromonosporales</taxon>
        <taxon>Micromonosporaceae</taxon>
        <taxon>Asanoa</taxon>
    </lineage>
</organism>
<dbReference type="RefSeq" id="WP_203706722.1">
    <property type="nucleotide sequence ID" value="NZ_BAAALU010000005.1"/>
</dbReference>
<evidence type="ECO:0000313" key="2">
    <source>
        <dbReference type="Proteomes" id="UP000624325"/>
    </source>
</evidence>
<keyword evidence="2" id="KW-1185">Reference proteome</keyword>
<accession>A0ABQ4CAU8</accession>